<dbReference type="Pfam" id="PF01370">
    <property type="entry name" value="Epimerase"/>
    <property type="match status" value="1"/>
</dbReference>
<name>A0A5C5V061_9BACT</name>
<keyword evidence="5" id="KW-1185">Reference proteome</keyword>
<dbReference type="Proteomes" id="UP000316714">
    <property type="component" value="Unassembled WGS sequence"/>
</dbReference>
<dbReference type="PANTHER" id="PTHR11092">
    <property type="entry name" value="SUGAR NUCLEOTIDE EPIMERASE RELATED"/>
    <property type="match status" value="1"/>
</dbReference>
<feature type="domain" description="DUF1731" evidence="3">
    <location>
        <begin position="262"/>
        <end position="308"/>
    </location>
</feature>
<proteinExistence type="inferred from homology"/>
<dbReference type="OrthoDB" id="9801773at2"/>
<dbReference type="Pfam" id="PF08338">
    <property type="entry name" value="DUF1731"/>
    <property type="match status" value="1"/>
</dbReference>
<dbReference type="SUPFAM" id="SSF51735">
    <property type="entry name" value="NAD(P)-binding Rossmann-fold domains"/>
    <property type="match status" value="1"/>
</dbReference>
<evidence type="ECO:0000259" key="3">
    <source>
        <dbReference type="Pfam" id="PF08338"/>
    </source>
</evidence>
<evidence type="ECO:0000259" key="2">
    <source>
        <dbReference type="Pfam" id="PF01370"/>
    </source>
</evidence>
<organism evidence="4 5">
    <name type="scientific">Posidoniimonas corsicana</name>
    <dbReference type="NCBI Taxonomy" id="1938618"/>
    <lineage>
        <taxon>Bacteria</taxon>
        <taxon>Pseudomonadati</taxon>
        <taxon>Planctomycetota</taxon>
        <taxon>Planctomycetia</taxon>
        <taxon>Pirellulales</taxon>
        <taxon>Lacipirellulaceae</taxon>
        <taxon>Posidoniimonas</taxon>
    </lineage>
</organism>
<dbReference type="CDD" id="cd05242">
    <property type="entry name" value="SDR_a8"/>
    <property type="match status" value="1"/>
</dbReference>
<protein>
    <submittedName>
        <fullName evidence="4">Epimerase family protein</fullName>
    </submittedName>
</protein>
<evidence type="ECO:0000256" key="1">
    <source>
        <dbReference type="ARBA" id="ARBA00009353"/>
    </source>
</evidence>
<dbReference type="RefSeq" id="WP_146568459.1">
    <property type="nucleotide sequence ID" value="NZ_SIHJ01000004.1"/>
</dbReference>
<evidence type="ECO:0000313" key="4">
    <source>
        <dbReference type="EMBL" id="TWT31280.1"/>
    </source>
</evidence>
<gene>
    <name evidence="4" type="ORF">KOR34_46560</name>
</gene>
<comment type="similarity">
    <text evidence="1">Belongs to the NAD(P)-dependent epimerase/dehydratase family. SDR39U1 subfamily.</text>
</comment>
<dbReference type="InterPro" id="IPR010099">
    <property type="entry name" value="SDR39U1"/>
</dbReference>
<feature type="domain" description="NAD-dependent epimerase/dehydratase" evidence="2">
    <location>
        <begin position="7"/>
        <end position="127"/>
    </location>
</feature>
<dbReference type="PANTHER" id="PTHR11092:SF0">
    <property type="entry name" value="EPIMERASE FAMILY PROTEIN SDR39U1"/>
    <property type="match status" value="1"/>
</dbReference>
<dbReference type="Gene3D" id="3.40.50.720">
    <property type="entry name" value="NAD(P)-binding Rossmann-like Domain"/>
    <property type="match status" value="1"/>
</dbReference>
<accession>A0A5C5V061</accession>
<evidence type="ECO:0000313" key="5">
    <source>
        <dbReference type="Proteomes" id="UP000316714"/>
    </source>
</evidence>
<dbReference type="EMBL" id="SIHJ01000004">
    <property type="protein sequence ID" value="TWT31280.1"/>
    <property type="molecule type" value="Genomic_DNA"/>
</dbReference>
<dbReference type="AlphaFoldDB" id="A0A5C5V061"/>
<dbReference type="InterPro" id="IPR036291">
    <property type="entry name" value="NAD(P)-bd_dom_sf"/>
</dbReference>
<comment type="caution">
    <text evidence="4">The sequence shown here is derived from an EMBL/GenBank/DDBJ whole genome shotgun (WGS) entry which is preliminary data.</text>
</comment>
<dbReference type="InterPro" id="IPR013549">
    <property type="entry name" value="DUF1731"/>
</dbReference>
<sequence>MKLILPGGSGQVGTVLARALTAGGHEVVVLSRRPTPADWRVAPWDGQTVGDWAAELDGAGAVINLAGRSVNCRYNAEHRREILHSRLDSTRTIGQAIGQSSSPPRVWLQASTATIYAHRYDAPNDEAIGILGGDEPGAPDTWRFSIDVAKRWEAAAESFELPSTRLVLMRSAITMSPDRGGAFDVLLGLVRRGLGGTNGDGRQYVSWVHEDDFVRAINWLMEHDELSGAVNIASPHPLPNAEFMRDLRRAWGARVGLPSTNWMLEVGAVFLRTETELVLKSRRVTPGRLLESGFTFRFPDWSQAANDLCRRWRAGNQ</sequence>
<dbReference type="InterPro" id="IPR001509">
    <property type="entry name" value="Epimerase_deHydtase"/>
</dbReference>
<dbReference type="NCBIfam" id="TIGR01777">
    <property type="entry name" value="yfcH"/>
    <property type="match status" value="1"/>
</dbReference>
<reference evidence="4 5" key="1">
    <citation type="submission" date="2019-02" db="EMBL/GenBank/DDBJ databases">
        <title>Deep-cultivation of Planctomycetes and their phenomic and genomic characterization uncovers novel biology.</title>
        <authorList>
            <person name="Wiegand S."/>
            <person name="Jogler M."/>
            <person name="Boedeker C."/>
            <person name="Pinto D."/>
            <person name="Vollmers J."/>
            <person name="Rivas-Marin E."/>
            <person name="Kohn T."/>
            <person name="Peeters S.H."/>
            <person name="Heuer A."/>
            <person name="Rast P."/>
            <person name="Oberbeckmann S."/>
            <person name="Bunk B."/>
            <person name="Jeske O."/>
            <person name="Meyerdierks A."/>
            <person name="Storesund J.E."/>
            <person name="Kallscheuer N."/>
            <person name="Luecker S."/>
            <person name="Lage O.M."/>
            <person name="Pohl T."/>
            <person name="Merkel B.J."/>
            <person name="Hornburger P."/>
            <person name="Mueller R.-W."/>
            <person name="Bruemmer F."/>
            <person name="Labrenz M."/>
            <person name="Spormann A.M."/>
            <person name="Op Den Camp H."/>
            <person name="Overmann J."/>
            <person name="Amann R."/>
            <person name="Jetten M.S.M."/>
            <person name="Mascher T."/>
            <person name="Medema M.H."/>
            <person name="Devos D.P."/>
            <person name="Kaster A.-K."/>
            <person name="Ovreas L."/>
            <person name="Rohde M."/>
            <person name="Galperin M.Y."/>
            <person name="Jogler C."/>
        </authorList>
    </citation>
    <scope>NUCLEOTIDE SEQUENCE [LARGE SCALE GENOMIC DNA]</scope>
    <source>
        <strain evidence="4 5">KOR34</strain>
    </source>
</reference>